<name>A0ABY4TXM6_9SPHN</name>
<dbReference type="RefSeq" id="WP_250750594.1">
    <property type="nucleotide sequence ID" value="NZ_CP098401.1"/>
</dbReference>
<evidence type="ECO:0000256" key="1">
    <source>
        <dbReference type="SAM" id="MobiDB-lite"/>
    </source>
</evidence>
<evidence type="ECO:0000313" key="3">
    <source>
        <dbReference type="Proteomes" id="UP001055580"/>
    </source>
</evidence>
<protein>
    <submittedName>
        <fullName evidence="2">Uncharacterized protein</fullName>
    </submittedName>
</protein>
<evidence type="ECO:0000313" key="2">
    <source>
        <dbReference type="EMBL" id="URW75058.1"/>
    </source>
</evidence>
<accession>A0ABY4TXM6</accession>
<gene>
    <name evidence="2" type="ORF">M9980_10875</name>
</gene>
<keyword evidence="3" id="KW-1185">Reference proteome</keyword>
<reference evidence="2" key="1">
    <citation type="submission" date="2022-05" db="EMBL/GenBank/DDBJ databases">
        <title>Sphingomonas sp. strain RMG20 Genome sequencing and assembly.</title>
        <authorList>
            <person name="Kim I."/>
        </authorList>
    </citation>
    <scope>NUCLEOTIDE SEQUENCE</scope>
    <source>
        <strain evidence="2">RMG20</strain>
    </source>
</reference>
<dbReference type="Proteomes" id="UP001055580">
    <property type="component" value="Chromosome"/>
</dbReference>
<sequence length="80" mass="9090">MTFYRIAPGAVSEPDGLLSPTPQNSVGRLPTKSARRRSNDTRRRHFDRRLDGRMVEDAFLIEAGRAWLDAYFPTDRVPSA</sequence>
<dbReference type="EMBL" id="CP098401">
    <property type="protein sequence ID" value="URW75058.1"/>
    <property type="molecule type" value="Genomic_DNA"/>
</dbReference>
<feature type="region of interest" description="Disordered" evidence="1">
    <location>
        <begin position="1"/>
        <end position="45"/>
    </location>
</feature>
<organism evidence="2 3">
    <name type="scientific">Sphingomonas donggukensis</name>
    <dbReference type="NCBI Taxonomy" id="2949093"/>
    <lineage>
        <taxon>Bacteria</taxon>
        <taxon>Pseudomonadati</taxon>
        <taxon>Pseudomonadota</taxon>
        <taxon>Alphaproteobacteria</taxon>
        <taxon>Sphingomonadales</taxon>
        <taxon>Sphingomonadaceae</taxon>
        <taxon>Sphingomonas</taxon>
    </lineage>
</organism>
<proteinExistence type="predicted"/>